<dbReference type="FunFam" id="3.30.70.2460:FF:000001">
    <property type="entry name" value="DNA repair protein Rad4 family"/>
    <property type="match status" value="1"/>
</dbReference>
<dbReference type="PANTHER" id="PTHR12135:SF0">
    <property type="entry name" value="DNA REPAIR PROTEIN COMPLEMENTING XP-C CELLS"/>
    <property type="match status" value="1"/>
</dbReference>
<dbReference type="GO" id="GO:0003697">
    <property type="term" value="F:single-stranded DNA binding"/>
    <property type="evidence" value="ECO:0007669"/>
    <property type="project" value="TreeGrafter"/>
</dbReference>
<dbReference type="InterPro" id="IPR018328">
    <property type="entry name" value="Rad4_beta-hairpin_dom3"/>
</dbReference>
<dbReference type="Gene3D" id="2.20.20.110">
    <property type="entry name" value="Rad4, beta-hairpin domain BHD1"/>
    <property type="match status" value="1"/>
</dbReference>
<dbReference type="SMART" id="SM01030">
    <property type="entry name" value="BHD_1"/>
    <property type="match status" value="1"/>
</dbReference>
<evidence type="ECO:0000313" key="10">
    <source>
        <dbReference type="WBParaSite" id="MCU_007013-RA"/>
    </source>
</evidence>
<evidence type="ECO:0000256" key="5">
    <source>
        <dbReference type="ARBA" id="ARBA00023242"/>
    </source>
</evidence>
<dbReference type="SUPFAM" id="SSF54001">
    <property type="entry name" value="Cysteine proteinases"/>
    <property type="match status" value="1"/>
</dbReference>
<dbReference type="InterPro" id="IPR018327">
    <property type="entry name" value="BHD_2"/>
</dbReference>
<keyword evidence="3" id="KW-0227">DNA damage</keyword>
<dbReference type="Gene3D" id="3.30.70.2460">
    <property type="entry name" value="Rad4, beta-hairpin domain BHD3"/>
    <property type="match status" value="1"/>
</dbReference>
<dbReference type="GO" id="GO:0006289">
    <property type="term" value="P:nucleotide-excision repair"/>
    <property type="evidence" value="ECO:0007669"/>
    <property type="project" value="InterPro"/>
</dbReference>
<dbReference type="InterPro" id="IPR018326">
    <property type="entry name" value="Rad4_beta-hairpin_dom1"/>
</dbReference>
<evidence type="ECO:0000259" key="7">
    <source>
        <dbReference type="SMART" id="SM01030"/>
    </source>
</evidence>
<comment type="similarity">
    <text evidence="2">Belongs to the XPC family.</text>
</comment>
<feature type="region of interest" description="Disordered" evidence="6">
    <location>
        <begin position="780"/>
        <end position="818"/>
    </location>
</feature>
<accession>A0A5K3FBJ0</accession>
<dbReference type="AlphaFoldDB" id="A0A5K3FBJ0"/>
<dbReference type="Pfam" id="PF10403">
    <property type="entry name" value="BHD_1"/>
    <property type="match status" value="1"/>
</dbReference>
<evidence type="ECO:0000259" key="9">
    <source>
        <dbReference type="SMART" id="SM01032"/>
    </source>
</evidence>
<evidence type="ECO:0000259" key="8">
    <source>
        <dbReference type="SMART" id="SM01031"/>
    </source>
</evidence>
<feature type="domain" description="Rad4 beta-hairpin" evidence="8">
    <location>
        <begin position="593"/>
        <end position="651"/>
    </location>
</feature>
<dbReference type="InterPro" id="IPR042488">
    <property type="entry name" value="Rad4_BHD3_sf"/>
</dbReference>
<comment type="subcellular location">
    <subcellularLocation>
        <location evidence="1">Nucleus</location>
    </subcellularLocation>
</comment>
<dbReference type="GO" id="GO:0003684">
    <property type="term" value="F:damaged DNA binding"/>
    <property type="evidence" value="ECO:0007669"/>
    <property type="project" value="InterPro"/>
</dbReference>
<organism evidence="10">
    <name type="scientific">Mesocestoides corti</name>
    <name type="common">Flatworm</name>
    <dbReference type="NCBI Taxonomy" id="53468"/>
    <lineage>
        <taxon>Eukaryota</taxon>
        <taxon>Metazoa</taxon>
        <taxon>Spiralia</taxon>
        <taxon>Lophotrochozoa</taxon>
        <taxon>Platyhelminthes</taxon>
        <taxon>Cestoda</taxon>
        <taxon>Eucestoda</taxon>
        <taxon>Cyclophyllidea</taxon>
        <taxon>Mesocestoididae</taxon>
        <taxon>Mesocestoides</taxon>
    </lineage>
</organism>
<dbReference type="Gene3D" id="3.90.260.10">
    <property type="entry name" value="Transglutaminase-like"/>
    <property type="match status" value="1"/>
</dbReference>
<dbReference type="GO" id="GO:0005737">
    <property type="term" value="C:cytoplasm"/>
    <property type="evidence" value="ECO:0007669"/>
    <property type="project" value="TreeGrafter"/>
</dbReference>
<protein>
    <submittedName>
        <fullName evidence="10">BHD_1 domain-containing protein</fullName>
    </submittedName>
</protein>
<dbReference type="SMART" id="SM01032">
    <property type="entry name" value="BHD_3"/>
    <property type="match status" value="1"/>
</dbReference>
<dbReference type="GO" id="GO:0071942">
    <property type="term" value="C:XPC complex"/>
    <property type="evidence" value="ECO:0007669"/>
    <property type="project" value="TreeGrafter"/>
</dbReference>
<evidence type="ECO:0000256" key="3">
    <source>
        <dbReference type="ARBA" id="ARBA00022763"/>
    </source>
</evidence>
<dbReference type="GO" id="GO:0000111">
    <property type="term" value="C:nucleotide-excision repair factor 2 complex"/>
    <property type="evidence" value="ECO:0007669"/>
    <property type="project" value="TreeGrafter"/>
</dbReference>
<name>A0A5K3FBJ0_MESCO</name>
<feature type="compositionally biased region" description="Acidic residues" evidence="6">
    <location>
        <begin position="868"/>
        <end position="880"/>
    </location>
</feature>
<dbReference type="PANTHER" id="PTHR12135">
    <property type="entry name" value="DNA REPAIR PROTEIN XP-C / RAD4"/>
    <property type="match status" value="1"/>
</dbReference>
<feature type="domain" description="Rad4 beta-hairpin" evidence="7">
    <location>
        <begin position="532"/>
        <end position="591"/>
    </location>
</feature>
<dbReference type="Pfam" id="PF10405">
    <property type="entry name" value="BHD_3"/>
    <property type="match status" value="1"/>
</dbReference>
<proteinExistence type="inferred from homology"/>
<feature type="domain" description="Rad4 beta-hairpin" evidence="9">
    <location>
        <begin position="658"/>
        <end position="733"/>
    </location>
</feature>
<evidence type="ECO:0000256" key="4">
    <source>
        <dbReference type="ARBA" id="ARBA00023204"/>
    </source>
</evidence>
<evidence type="ECO:0000256" key="2">
    <source>
        <dbReference type="ARBA" id="ARBA00009525"/>
    </source>
</evidence>
<reference evidence="10" key="1">
    <citation type="submission" date="2019-11" db="UniProtKB">
        <authorList>
            <consortium name="WormBaseParasite"/>
        </authorList>
    </citation>
    <scope>IDENTIFICATION</scope>
</reference>
<dbReference type="InterPro" id="IPR036985">
    <property type="entry name" value="Transglutaminase-like_sf"/>
</dbReference>
<evidence type="ECO:0000256" key="6">
    <source>
        <dbReference type="SAM" id="MobiDB-lite"/>
    </source>
</evidence>
<dbReference type="Pfam" id="PF10404">
    <property type="entry name" value="BHD_2"/>
    <property type="match status" value="1"/>
</dbReference>
<feature type="compositionally biased region" description="Basic residues" evidence="6">
    <location>
        <begin position="840"/>
        <end position="864"/>
    </location>
</feature>
<feature type="compositionally biased region" description="Polar residues" evidence="6">
    <location>
        <begin position="125"/>
        <end position="151"/>
    </location>
</feature>
<feature type="region of interest" description="Disordered" evidence="6">
    <location>
        <begin position="835"/>
        <end position="880"/>
    </location>
</feature>
<keyword evidence="5" id="KW-0539">Nucleus</keyword>
<evidence type="ECO:0000256" key="1">
    <source>
        <dbReference type="ARBA" id="ARBA00004123"/>
    </source>
</evidence>
<feature type="region of interest" description="Disordered" evidence="6">
    <location>
        <begin position="99"/>
        <end position="193"/>
    </location>
</feature>
<dbReference type="GO" id="GO:0006298">
    <property type="term" value="P:mismatch repair"/>
    <property type="evidence" value="ECO:0007669"/>
    <property type="project" value="TreeGrafter"/>
</dbReference>
<sequence length="880" mass="98393">MSFSGWLPSFPACHWIAETQDWLRPGGPICLRPNPTPHHTTRLFFLYLSKRVLTMPSLRTRRCVYKSPYFDQTSDVDNDVKVGMASGVTSSSDEFMVTPKVTRSCRRKSKTRRSNANCKGKSRKNQSNALESSASDTTTSCKKARTASQSRAKTENAKVVSVVPQLQSDTESSDADGWEDVTNHTPMKQPEALPSTCNEIEFMSQLLEKPDEKVAVKKEEKPDLVVSVNTAPNQKPSRDPKTLAALALAKQLREHQYAVHTLYVIGFLTYGRFANKACDDPTIRALAYSLIDPPKVWDPTTLRSIVSTFACLVRGSVKIKNPNITEAVQARLEIGRTSVDDCTFLLVAALRACGLDARLVLAFVPPPLRRDTKALCVKRLKRLNPPKKNTNIISTSESEEGCGSHEGPDYHLFGQVYLPSAKAWSSVDLTLPVGRATVESFQFPQYQYVVGFHSTTSSYVGRSPIDLAPRYDPAWMSESRSKRIPDSVWNKLLASMRNYCDGDVAALRAEDTTREEEMRDAADLRVIFDYLQTLPLPKRIQDFKGHPLYALRRHLLKFEVIHPPDAPVIGFLNVGGKTEATEPIFPRDCVHVCHTRESWLKEAKTVKLGEKPAKVVKAMMSMKRKLLMDDNGPPPTVDLYGPWQVEDYVPPVAENGLVPRNEHGNVELFKPCMLPVGCTHIRLQGIQHIAKRLQIDIAPAMVGWTFHKAGWAHPEYDGFVVCKESVPVLVDAWRAEKMNAEKAAAADKAEHALSNWRRVTRHLLLWQRVEAKFKLTKATVTSSGSIPRTKPSTSKLKKSLPPEAAATGGKTECDDSGWQPLASAMPVFPRLLEVADLASTKKRPLKRQRAQPGKRRRREPRKRSPSTSEEEEEELTDSGD</sequence>
<dbReference type="InterPro" id="IPR004583">
    <property type="entry name" value="DNA_repair_Rad4"/>
</dbReference>
<keyword evidence="4" id="KW-0234">DNA repair</keyword>
<dbReference type="WBParaSite" id="MCU_007013-RA">
    <property type="protein sequence ID" value="MCU_007013-RA"/>
    <property type="gene ID" value="MCU_007013"/>
</dbReference>
<dbReference type="SMART" id="SM01031">
    <property type="entry name" value="BHD_2"/>
    <property type="match status" value="1"/>
</dbReference>
<dbReference type="InterPro" id="IPR038765">
    <property type="entry name" value="Papain-like_cys_pep_sf"/>
</dbReference>
<feature type="compositionally biased region" description="Basic residues" evidence="6">
    <location>
        <begin position="103"/>
        <end position="113"/>
    </location>
</feature>
<feature type="compositionally biased region" description="Low complexity" evidence="6">
    <location>
        <begin position="789"/>
        <end position="802"/>
    </location>
</feature>